<dbReference type="KEGG" id="mlr:MELLADRAFT_91461"/>
<dbReference type="HOGENOM" id="CLU_028281_5_0_1"/>
<gene>
    <name evidence="2" type="ORF">MELLADRAFT_91461</name>
</gene>
<dbReference type="OrthoDB" id="265717at2759"/>
<dbReference type="SMART" id="SM00317">
    <property type="entry name" value="SET"/>
    <property type="match status" value="1"/>
</dbReference>
<dbReference type="InterPro" id="IPR001214">
    <property type="entry name" value="SET_dom"/>
</dbReference>
<sequence length="479" mass="53120">MVYCGGQSNHPRLAPLWSPVPSTDAFSSTKDSQSYMCDATHPPIDSLRSPVPLLGDSMCNATQARLDSLQSPVPSLDMFGIPPSPQSHMCNVTDSISQTKWIKPTSKSHDLPKIGSFTQHECFENILGQEEHCLYVNSNFSSGRGMSIFTRPSILKEDFSQLPIFKSDSFVVTQAERRSVPFNVTPIAGKGIGALATRQISKGEVIISDHAATVIIVEFSAIHHPSFGDICVSAFDLLPSPTGSLLMKLDAAGHTRVERVHTAIARNAFETPHGSEEVLHYAVVPEPSVFNHECRPNSAFFFDKKTLRVYINAVRDIAMGEEITIAYRDMKASRAERQASIAHYGFQCKCSHCSMSAEESKASDERIQEIDTILDHLADYSDKSKANLDMADRLIQLYREERFDGRMAEPYTLATMAYNSFGEIDEVKKLATLARAAGILFAGPAWAELSAIEEMQEDPKSHWSYNVRQGMRSRQTTNE</sequence>
<protein>
    <recommendedName>
        <fullName evidence="1">SET domain-containing protein</fullName>
    </recommendedName>
</protein>
<dbReference type="InParanoid" id="F4RZ50"/>
<dbReference type="VEuPathDB" id="FungiDB:MELLADRAFT_91461"/>
<dbReference type="PANTHER" id="PTHR47332:SF6">
    <property type="entry name" value="SET DOMAIN-CONTAINING PROTEIN"/>
    <property type="match status" value="1"/>
</dbReference>
<accession>F4RZ50</accession>
<dbReference type="RefSeq" id="XP_007414363.1">
    <property type="nucleotide sequence ID" value="XM_007414301.1"/>
</dbReference>
<dbReference type="CDD" id="cd20071">
    <property type="entry name" value="SET_SMYD"/>
    <property type="match status" value="1"/>
</dbReference>
<name>F4RZ50_MELLP</name>
<dbReference type="AlphaFoldDB" id="F4RZ50"/>
<evidence type="ECO:0000313" key="3">
    <source>
        <dbReference type="Proteomes" id="UP000001072"/>
    </source>
</evidence>
<dbReference type="SUPFAM" id="SSF82199">
    <property type="entry name" value="SET domain"/>
    <property type="match status" value="1"/>
</dbReference>
<dbReference type="PANTHER" id="PTHR47332">
    <property type="entry name" value="SET DOMAIN-CONTAINING PROTEIN 5"/>
    <property type="match status" value="1"/>
</dbReference>
<feature type="domain" description="SET" evidence="1">
    <location>
        <begin position="180"/>
        <end position="328"/>
    </location>
</feature>
<dbReference type="Pfam" id="PF00856">
    <property type="entry name" value="SET"/>
    <property type="match status" value="1"/>
</dbReference>
<dbReference type="InterPro" id="IPR053185">
    <property type="entry name" value="SET_domain_protein"/>
</dbReference>
<dbReference type="Gene3D" id="2.170.270.10">
    <property type="entry name" value="SET domain"/>
    <property type="match status" value="1"/>
</dbReference>
<keyword evidence="3" id="KW-1185">Reference proteome</keyword>
<dbReference type="GeneID" id="18935917"/>
<proteinExistence type="predicted"/>
<evidence type="ECO:0000313" key="2">
    <source>
        <dbReference type="EMBL" id="EGG02378.1"/>
    </source>
</evidence>
<dbReference type="EMBL" id="GL883131">
    <property type="protein sequence ID" value="EGG02378.1"/>
    <property type="molecule type" value="Genomic_DNA"/>
</dbReference>
<dbReference type="eggNOG" id="KOG2084">
    <property type="taxonomic scope" value="Eukaryota"/>
</dbReference>
<dbReference type="InterPro" id="IPR046341">
    <property type="entry name" value="SET_dom_sf"/>
</dbReference>
<dbReference type="STRING" id="747676.F4RZ50"/>
<dbReference type="PROSITE" id="PS50280">
    <property type="entry name" value="SET"/>
    <property type="match status" value="1"/>
</dbReference>
<reference evidence="3" key="1">
    <citation type="journal article" date="2011" name="Proc. Natl. Acad. Sci. U.S.A.">
        <title>Obligate biotrophy features unraveled by the genomic analysis of rust fungi.</title>
        <authorList>
            <person name="Duplessis S."/>
            <person name="Cuomo C.A."/>
            <person name="Lin Y.-C."/>
            <person name="Aerts A."/>
            <person name="Tisserant E."/>
            <person name="Veneault-Fourrey C."/>
            <person name="Joly D.L."/>
            <person name="Hacquard S."/>
            <person name="Amselem J."/>
            <person name="Cantarel B.L."/>
            <person name="Chiu R."/>
            <person name="Coutinho P.M."/>
            <person name="Feau N."/>
            <person name="Field M."/>
            <person name="Frey P."/>
            <person name="Gelhaye E."/>
            <person name="Goldberg J."/>
            <person name="Grabherr M.G."/>
            <person name="Kodira C.D."/>
            <person name="Kohler A."/>
            <person name="Kuees U."/>
            <person name="Lindquist E.A."/>
            <person name="Lucas S.M."/>
            <person name="Mago R."/>
            <person name="Mauceli E."/>
            <person name="Morin E."/>
            <person name="Murat C."/>
            <person name="Pangilinan J.L."/>
            <person name="Park R."/>
            <person name="Pearson M."/>
            <person name="Quesneville H."/>
            <person name="Rouhier N."/>
            <person name="Sakthikumar S."/>
            <person name="Salamov A.A."/>
            <person name="Schmutz J."/>
            <person name="Selles B."/>
            <person name="Shapiro H."/>
            <person name="Tanguay P."/>
            <person name="Tuskan G.A."/>
            <person name="Henrissat B."/>
            <person name="Van de Peer Y."/>
            <person name="Rouze P."/>
            <person name="Ellis J.G."/>
            <person name="Dodds P.N."/>
            <person name="Schein J.E."/>
            <person name="Zhong S."/>
            <person name="Hamelin R.C."/>
            <person name="Grigoriev I.V."/>
            <person name="Szabo L.J."/>
            <person name="Martin F."/>
        </authorList>
    </citation>
    <scope>NUCLEOTIDE SEQUENCE [LARGE SCALE GENOMIC DNA]</scope>
    <source>
        <strain evidence="3">98AG31 / pathotype 3-4-7</strain>
    </source>
</reference>
<evidence type="ECO:0000259" key="1">
    <source>
        <dbReference type="PROSITE" id="PS50280"/>
    </source>
</evidence>
<organism evidence="3">
    <name type="scientific">Melampsora larici-populina (strain 98AG31 / pathotype 3-4-7)</name>
    <name type="common">Poplar leaf rust fungus</name>
    <dbReference type="NCBI Taxonomy" id="747676"/>
    <lineage>
        <taxon>Eukaryota</taxon>
        <taxon>Fungi</taxon>
        <taxon>Dikarya</taxon>
        <taxon>Basidiomycota</taxon>
        <taxon>Pucciniomycotina</taxon>
        <taxon>Pucciniomycetes</taxon>
        <taxon>Pucciniales</taxon>
        <taxon>Melampsoraceae</taxon>
        <taxon>Melampsora</taxon>
    </lineage>
</organism>
<dbReference type="Proteomes" id="UP000001072">
    <property type="component" value="Unassembled WGS sequence"/>
</dbReference>